<reference evidence="6 7" key="1">
    <citation type="submission" date="2015-06" db="EMBL/GenBank/DDBJ databases">
        <title>Talaromyces atroroseus IBT 11181 draft genome.</title>
        <authorList>
            <person name="Rasmussen K.B."/>
            <person name="Rasmussen S."/>
            <person name="Petersen B."/>
            <person name="Sicheritz-Ponten T."/>
            <person name="Mortensen U.H."/>
            <person name="Thrane U."/>
        </authorList>
    </citation>
    <scope>NUCLEOTIDE SEQUENCE [LARGE SCALE GENOMIC DNA]</scope>
    <source>
        <strain evidence="6 7">IBT 11181</strain>
    </source>
</reference>
<dbReference type="PANTHER" id="PTHR45789">
    <property type="entry name" value="FI18025P1"/>
    <property type="match status" value="1"/>
</dbReference>
<accession>A0A225AGX4</accession>
<dbReference type="EMBL" id="LFMY01000006">
    <property type="protein sequence ID" value="OKL59970.1"/>
    <property type="molecule type" value="Genomic_DNA"/>
</dbReference>
<dbReference type="GO" id="GO:0005634">
    <property type="term" value="C:nucleus"/>
    <property type="evidence" value="ECO:0007669"/>
    <property type="project" value="UniProtKB-UniRule"/>
</dbReference>
<name>A0A225AGX4_TALAT</name>
<feature type="region of interest" description="Disordered" evidence="4">
    <location>
        <begin position="251"/>
        <end position="296"/>
    </location>
</feature>
<dbReference type="GeneID" id="31004371"/>
<organism evidence="6 7">
    <name type="scientific">Talaromyces atroroseus</name>
    <dbReference type="NCBI Taxonomy" id="1441469"/>
    <lineage>
        <taxon>Eukaryota</taxon>
        <taxon>Fungi</taxon>
        <taxon>Dikarya</taxon>
        <taxon>Ascomycota</taxon>
        <taxon>Pezizomycotina</taxon>
        <taxon>Eurotiomycetes</taxon>
        <taxon>Eurotiomycetidae</taxon>
        <taxon>Eurotiales</taxon>
        <taxon>Trichocomaceae</taxon>
        <taxon>Talaromyces</taxon>
        <taxon>Talaromyces sect. Trachyspermi</taxon>
    </lineage>
</organism>
<keyword evidence="1 3" id="KW-0238">DNA-binding</keyword>
<protein>
    <recommendedName>
        <fullName evidence="5">HMG box domain-containing protein</fullName>
    </recommendedName>
</protein>
<dbReference type="SUPFAM" id="SSF47095">
    <property type="entry name" value="HMG-box"/>
    <property type="match status" value="1"/>
</dbReference>
<dbReference type="CDD" id="cd01389">
    <property type="entry name" value="HMG-box_ROX1-like"/>
    <property type="match status" value="1"/>
</dbReference>
<keyword evidence="2 3" id="KW-0539">Nucleus</keyword>
<dbReference type="GO" id="GO:0000981">
    <property type="term" value="F:DNA-binding transcription factor activity, RNA polymerase II-specific"/>
    <property type="evidence" value="ECO:0007669"/>
    <property type="project" value="TreeGrafter"/>
</dbReference>
<dbReference type="AlphaFoldDB" id="A0A225AGX4"/>
<evidence type="ECO:0000256" key="2">
    <source>
        <dbReference type="ARBA" id="ARBA00023242"/>
    </source>
</evidence>
<keyword evidence="7" id="KW-1185">Reference proteome</keyword>
<dbReference type="Pfam" id="PF00505">
    <property type="entry name" value="HMG_box"/>
    <property type="match status" value="1"/>
</dbReference>
<dbReference type="PROSITE" id="PS50118">
    <property type="entry name" value="HMG_BOX_2"/>
    <property type="match status" value="1"/>
</dbReference>
<dbReference type="SMART" id="SM00398">
    <property type="entry name" value="HMG"/>
    <property type="match status" value="1"/>
</dbReference>
<dbReference type="STRING" id="1441469.A0A225AGX4"/>
<feature type="compositionally biased region" description="Polar residues" evidence="4">
    <location>
        <begin position="24"/>
        <end position="56"/>
    </location>
</feature>
<evidence type="ECO:0000256" key="3">
    <source>
        <dbReference type="PROSITE-ProRule" id="PRU00267"/>
    </source>
</evidence>
<feature type="compositionally biased region" description="Low complexity" evidence="4">
    <location>
        <begin position="411"/>
        <end position="442"/>
    </location>
</feature>
<evidence type="ECO:0000313" key="6">
    <source>
        <dbReference type="EMBL" id="OKL59970.1"/>
    </source>
</evidence>
<evidence type="ECO:0000313" key="7">
    <source>
        <dbReference type="Proteomes" id="UP000214365"/>
    </source>
</evidence>
<feature type="region of interest" description="Disordered" evidence="4">
    <location>
        <begin position="1"/>
        <end position="101"/>
    </location>
</feature>
<proteinExistence type="predicted"/>
<gene>
    <name evidence="6" type="ORF">UA08_04616</name>
</gene>
<sequence length="553" mass="60978">MIAPAPSTSHSARASVCSDDHLSGQPQNRPSSLYRQFSNDSVDPNSMGVSRMSSMPTYADSPSFASDAASHAPVQVDDSPLYPESVSHGLSPESGILTTRGGKSFQFPPSIGIRNMPGANKVRVLKTPRVRRRPKTTTKPDKAVDLVITAPLSQLTKHMVHIPIKDMDAWVNRTVEVRRREVAQKNGKIARPMNSFMLYRSAYAERTKQWCSQNNHQVVSRVSGQSWPKEPPEVREKYEYLALIERDNHQRAHPEYKFAPNKTQTSPRKKRPLDDEDSEADENVYHGPLNASPMPHKIIKSSGLNSGYNSRESTPFDNQDSVLPEPYHHNPWPVSVGRHLPPRMMAGPEQQHHGYYVSTHGSYPNMIRPSDDSHPAARQGGFAVNGVYNTSTGLAGIPGSINQELLRPYGSSNNNTSSAAATATATASSGSTGNNNNHSNAHVATRMDDNHLDPQLLSSHQAGIDMRPYNMSTLWHHDHQGLGPYMPMSSSMGNHHGLAYNSLTAAYGSMQQLEEGQPVWTQGEDDGIAVPEVGKDFDQWIHSQNHHAVYGSQ</sequence>
<dbReference type="InterPro" id="IPR009071">
    <property type="entry name" value="HMG_box_dom"/>
</dbReference>
<comment type="caution">
    <text evidence="6">The sequence shown here is derived from an EMBL/GenBank/DDBJ whole genome shotgun (WGS) entry which is preliminary data.</text>
</comment>
<dbReference type="GO" id="GO:0000978">
    <property type="term" value="F:RNA polymerase II cis-regulatory region sequence-specific DNA binding"/>
    <property type="evidence" value="ECO:0007669"/>
    <property type="project" value="TreeGrafter"/>
</dbReference>
<dbReference type="Gene3D" id="1.10.30.10">
    <property type="entry name" value="High mobility group box domain"/>
    <property type="match status" value="1"/>
</dbReference>
<evidence type="ECO:0000259" key="5">
    <source>
        <dbReference type="PROSITE" id="PS50118"/>
    </source>
</evidence>
<dbReference type="Proteomes" id="UP000214365">
    <property type="component" value="Unassembled WGS sequence"/>
</dbReference>
<dbReference type="PANTHER" id="PTHR45789:SF2">
    <property type="entry name" value="FI18025P1"/>
    <property type="match status" value="1"/>
</dbReference>
<feature type="region of interest" description="Disordered" evidence="4">
    <location>
        <begin position="408"/>
        <end position="442"/>
    </location>
</feature>
<dbReference type="RefSeq" id="XP_020120091.1">
    <property type="nucleotide sequence ID" value="XM_020266906.1"/>
</dbReference>
<feature type="domain" description="HMG box" evidence="5">
    <location>
        <begin position="189"/>
        <end position="257"/>
    </location>
</feature>
<feature type="compositionally biased region" description="Low complexity" evidence="4">
    <location>
        <begin position="59"/>
        <end position="73"/>
    </location>
</feature>
<dbReference type="InterPro" id="IPR051356">
    <property type="entry name" value="SOX/SOX-like_TF"/>
</dbReference>
<dbReference type="InterPro" id="IPR036910">
    <property type="entry name" value="HMG_box_dom_sf"/>
</dbReference>
<feature type="DNA-binding region" description="HMG box" evidence="3">
    <location>
        <begin position="189"/>
        <end position="257"/>
    </location>
</feature>
<dbReference type="OrthoDB" id="2307332at2759"/>
<evidence type="ECO:0000256" key="4">
    <source>
        <dbReference type="SAM" id="MobiDB-lite"/>
    </source>
</evidence>
<feature type="compositionally biased region" description="Polar residues" evidence="4">
    <location>
        <begin position="1"/>
        <end position="12"/>
    </location>
</feature>
<evidence type="ECO:0000256" key="1">
    <source>
        <dbReference type="ARBA" id="ARBA00023125"/>
    </source>
</evidence>